<dbReference type="SUPFAM" id="SSF51735">
    <property type="entry name" value="NAD(P)-binding Rossmann-fold domains"/>
    <property type="match status" value="1"/>
</dbReference>
<reference evidence="2" key="2">
    <citation type="journal article" date="2014" name="ISME J.">
        <title>Microbial stratification in low pH oxic and suboxic macroscopic growths along an acid mine drainage.</title>
        <authorList>
            <person name="Mendez-Garcia C."/>
            <person name="Mesa V."/>
            <person name="Sprenger R.R."/>
            <person name="Richter M."/>
            <person name="Diez M.S."/>
            <person name="Solano J."/>
            <person name="Bargiela R."/>
            <person name="Golyshina O.V."/>
            <person name="Manteca A."/>
            <person name="Ramos J.L."/>
            <person name="Gallego J.R."/>
            <person name="Llorente I."/>
            <person name="Martins Dos Santos V.A."/>
            <person name="Jensen O.N."/>
            <person name="Pelaez A.I."/>
            <person name="Sanchez J."/>
            <person name="Ferrer M."/>
        </authorList>
    </citation>
    <scope>NUCLEOTIDE SEQUENCE</scope>
</reference>
<dbReference type="EMBL" id="AUZY01007514">
    <property type="protein sequence ID" value="EQD49611.1"/>
    <property type="molecule type" value="Genomic_DNA"/>
</dbReference>
<dbReference type="AlphaFoldDB" id="T0ZMP1"/>
<sequence length="75" mass="7749">MGRMGTPDEIARVVLFLACPLSEYMTGALVVVDGGISSGDPPGRGRSEVGGPVASGRRVNGDASTSRWAGYPRRA</sequence>
<feature type="non-terminal residue" evidence="2">
    <location>
        <position position="75"/>
    </location>
</feature>
<reference evidence="2" key="1">
    <citation type="submission" date="2013-08" db="EMBL/GenBank/DDBJ databases">
        <authorList>
            <person name="Mendez C."/>
            <person name="Richter M."/>
            <person name="Ferrer M."/>
            <person name="Sanchez J."/>
        </authorList>
    </citation>
    <scope>NUCLEOTIDE SEQUENCE</scope>
</reference>
<accession>T0ZMP1</accession>
<organism evidence="2">
    <name type="scientific">mine drainage metagenome</name>
    <dbReference type="NCBI Taxonomy" id="410659"/>
    <lineage>
        <taxon>unclassified sequences</taxon>
        <taxon>metagenomes</taxon>
        <taxon>ecological metagenomes</taxon>
    </lineage>
</organism>
<evidence type="ECO:0000313" key="2">
    <source>
        <dbReference type="EMBL" id="EQD49611.1"/>
    </source>
</evidence>
<protein>
    <recommendedName>
        <fullName evidence="3">SDR family oxidoreductase</fullName>
    </recommendedName>
</protein>
<dbReference type="InterPro" id="IPR036291">
    <property type="entry name" value="NAD(P)-bd_dom_sf"/>
</dbReference>
<evidence type="ECO:0008006" key="3">
    <source>
        <dbReference type="Google" id="ProtNLM"/>
    </source>
</evidence>
<gene>
    <name evidence="2" type="ORF">B1B_11546</name>
</gene>
<feature type="region of interest" description="Disordered" evidence="1">
    <location>
        <begin position="35"/>
        <end position="75"/>
    </location>
</feature>
<dbReference type="Gene3D" id="3.40.50.720">
    <property type="entry name" value="NAD(P)-binding Rossmann-like Domain"/>
    <property type="match status" value="1"/>
</dbReference>
<comment type="caution">
    <text evidence="2">The sequence shown here is derived from an EMBL/GenBank/DDBJ whole genome shotgun (WGS) entry which is preliminary data.</text>
</comment>
<proteinExistence type="predicted"/>
<name>T0ZMP1_9ZZZZ</name>
<evidence type="ECO:0000256" key="1">
    <source>
        <dbReference type="SAM" id="MobiDB-lite"/>
    </source>
</evidence>
<dbReference type="InterPro" id="IPR002347">
    <property type="entry name" value="SDR_fam"/>
</dbReference>
<dbReference type="Pfam" id="PF13561">
    <property type="entry name" value="adh_short_C2"/>
    <property type="match status" value="1"/>
</dbReference>